<evidence type="ECO:0000259" key="1">
    <source>
        <dbReference type="PROSITE" id="PS51186"/>
    </source>
</evidence>
<dbReference type="Gene3D" id="3.40.630.30">
    <property type="match status" value="1"/>
</dbReference>
<dbReference type="RefSeq" id="WP_160763676.1">
    <property type="nucleotide sequence ID" value="NZ_WUPT01000001.1"/>
</dbReference>
<dbReference type="InterPro" id="IPR000182">
    <property type="entry name" value="GNAT_dom"/>
</dbReference>
<dbReference type="AlphaFoldDB" id="A0A7C9J2V2"/>
<evidence type="ECO:0000313" key="3">
    <source>
        <dbReference type="Proteomes" id="UP000480350"/>
    </source>
</evidence>
<sequence length="179" mass="19895">MQLETIPNQPVIDTERLILRPLRKSDSGPLEMFCADERVARMTRDIPHPLPPGAIEGFVARATAEERDEDVWVMDGSQSGQGTMLGLISLERMDRAQSEIAYWVVPAFWNTGLASEAVRALVAANPRGDKTMFASVFQDNPASARVLTNTGFEYLGDAEAYSVARAHIVPTWTYLKRLE</sequence>
<dbReference type="InterPro" id="IPR016181">
    <property type="entry name" value="Acyl_CoA_acyltransferase"/>
</dbReference>
<comment type="caution">
    <text evidence="2">The sequence shown here is derived from an EMBL/GenBank/DDBJ whole genome shotgun (WGS) entry which is preliminary data.</text>
</comment>
<keyword evidence="3" id="KW-1185">Reference proteome</keyword>
<proteinExistence type="predicted"/>
<protein>
    <submittedName>
        <fullName evidence="2">GNAT family N-acetyltransferase</fullName>
    </submittedName>
</protein>
<keyword evidence="2" id="KW-0808">Transferase</keyword>
<dbReference type="EMBL" id="WUPT01000001">
    <property type="protein sequence ID" value="MXQ07821.1"/>
    <property type="molecule type" value="Genomic_DNA"/>
</dbReference>
<dbReference type="Proteomes" id="UP000480350">
    <property type="component" value="Unassembled WGS sequence"/>
</dbReference>
<name>A0A7C9J2V2_9RHOB</name>
<evidence type="ECO:0000313" key="2">
    <source>
        <dbReference type="EMBL" id="MXQ07821.1"/>
    </source>
</evidence>
<organism evidence="2 3">
    <name type="scientific">Kangsaoukella pontilimi</name>
    <dbReference type="NCBI Taxonomy" id="2691042"/>
    <lineage>
        <taxon>Bacteria</taxon>
        <taxon>Pseudomonadati</taxon>
        <taxon>Pseudomonadota</taxon>
        <taxon>Alphaproteobacteria</taxon>
        <taxon>Rhodobacterales</taxon>
        <taxon>Paracoccaceae</taxon>
        <taxon>Kangsaoukella</taxon>
    </lineage>
</organism>
<dbReference type="GO" id="GO:0016747">
    <property type="term" value="F:acyltransferase activity, transferring groups other than amino-acyl groups"/>
    <property type="evidence" value="ECO:0007669"/>
    <property type="project" value="InterPro"/>
</dbReference>
<dbReference type="PANTHER" id="PTHR43792">
    <property type="entry name" value="GNAT FAMILY, PUTATIVE (AFU_ORTHOLOGUE AFUA_3G00765)-RELATED-RELATED"/>
    <property type="match status" value="1"/>
</dbReference>
<dbReference type="SUPFAM" id="SSF55729">
    <property type="entry name" value="Acyl-CoA N-acyltransferases (Nat)"/>
    <property type="match status" value="1"/>
</dbReference>
<gene>
    <name evidence="2" type="ORF">GQ651_08170</name>
</gene>
<dbReference type="Pfam" id="PF13302">
    <property type="entry name" value="Acetyltransf_3"/>
    <property type="match status" value="1"/>
</dbReference>
<reference evidence="2 3" key="2">
    <citation type="submission" date="2020-03" db="EMBL/GenBank/DDBJ databases">
        <title>Kangsaoukella pontilimi gen. nov., sp. nov., a new member of the family Rhodobacteraceae isolated from a tidal mudflat.</title>
        <authorList>
            <person name="Kim I.S."/>
        </authorList>
    </citation>
    <scope>NUCLEOTIDE SEQUENCE [LARGE SCALE GENOMIC DNA]</scope>
    <source>
        <strain evidence="2 3">GH1-50</strain>
    </source>
</reference>
<dbReference type="InterPro" id="IPR051531">
    <property type="entry name" value="N-acetyltransferase"/>
</dbReference>
<reference evidence="2 3" key="1">
    <citation type="submission" date="2019-12" db="EMBL/GenBank/DDBJ databases">
        <authorList>
            <person name="Lee S.D."/>
        </authorList>
    </citation>
    <scope>NUCLEOTIDE SEQUENCE [LARGE SCALE GENOMIC DNA]</scope>
    <source>
        <strain evidence="2 3">GH1-50</strain>
    </source>
</reference>
<accession>A0A7C9J2V2</accession>
<feature type="domain" description="N-acetyltransferase" evidence="1">
    <location>
        <begin position="37"/>
        <end position="179"/>
    </location>
</feature>
<dbReference type="PROSITE" id="PS51186">
    <property type="entry name" value="GNAT"/>
    <property type="match status" value="1"/>
</dbReference>